<protein>
    <submittedName>
        <fullName evidence="7">Glycoside hydrolase family 2</fullName>
    </submittedName>
</protein>
<comment type="caution">
    <text evidence="7">The sequence shown here is derived from an EMBL/GenBank/DDBJ whole genome shotgun (WGS) entry which is preliminary data.</text>
</comment>
<dbReference type="InterPro" id="IPR013783">
    <property type="entry name" value="Ig-like_fold"/>
</dbReference>
<dbReference type="RefSeq" id="WP_135617716.1">
    <property type="nucleotide sequence ID" value="NZ_RQGG01000009.1"/>
</dbReference>
<comment type="similarity">
    <text evidence="1">Belongs to the glycosyl hydrolase 2 family.</text>
</comment>
<organism evidence="7 8">
    <name type="scientific">Leptospira kemamanensis</name>
    <dbReference type="NCBI Taxonomy" id="2484942"/>
    <lineage>
        <taxon>Bacteria</taxon>
        <taxon>Pseudomonadati</taxon>
        <taxon>Spirochaetota</taxon>
        <taxon>Spirochaetia</taxon>
        <taxon>Leptospirales</taxon>
        <taxon>Leptospiraceae</taxon>
        <taxon>Leptospira</taxon>
    </lineage>
</organism>
<dbReference type="Gene3D" id="2.60.40.10">
    <property type="entry name" value="Immunoglobulins"/>
    <property type="match status" value="1"/>
</dbReference>
<dbReference type="AlphaFoldDB" id="A0A4R9JU99"/>
<name>A0A4R9JU99_9LEPT</name>
<evidence type="ECO:0000259" key="4">
    <source>
        <dbReference type="Pfam" id="PF00703"/>
    </source>
</evidence>
<dbReference type="PANTHER" id="PTHR42732:SF2">
    <property type="entry name" value="BETA-MANNOSIDASE"/>
    <property type="match status" value="1"/>
</dbReference>
<keyword evidence="3" id="KW-0326">Glycosidase</keyword>
<dbReference type="Gene3D" id="3.20.20.80">
    <property type="entry name" value="Glycosidases"/>
    <property type="match status" value="1"/>
</dbReference>
<evidence type="ECO:0000313" key="8">
    <source>
        <dbReference type="Proteomes" id="UP000297609"/>
    </source>
</evidence>
<dbReference type="InterPro" id="IPR017853">
    <property type="entry name" value="GH"/>
</dbReference>
<dbReference type="Proteomes" id="UP000297609">
    <property type="component" value="Unassembled WGS sequence"/>
</dbReference>
<evidence type="ECO:0000259" key="5">
    <source>
        <dbReference type="Pfam" id="PF02836"/>
    </source>
</evidence>
<dbReference type="SUPFAM" id="SSF49785">
    <property type="entry name" value="Galactose-binding domain-like"/>
    <property type="match status" value="1"/>
</dbReference>
<dbReference type="InterPro" id="IPR051913">
    <property type="entry name" value="GH2_Domain-Containing"/>
</dbReference>
<dbReference type="SUPFAM" id="SSF51445">
    <property type="entry name" value="(Trans)glycosidases"/>
    <property type="match status" value="1"/>
</dbReference>
<feature type="domain" description="Glycosyl hydrolases family 2 sugar binding" evidence="6">
    <location>
        <begin position="64"/>
        <end position="134"/>
    </location>
</feature>
<keyword evidence="8" id="KW-1185">Reference proteome</keyword>
<dbReference type="GO" id="GO:0005975">
    <property type="term" value="P:carbohydrate metabolic process"/>
    <property type="evidence" value="ECO:0007669"/>
    <property type="project" value="InterPro"/>
</dbReference>
<dbReference type="Pfam" id="PF00703">
    <property type="entry name" value="Glyco_hydro_2"/>
    <property type="match status" value="1"/>
</dbReference>
<evidence type="ECO:0000256" key="3">
    <source>
        <dbReference type="ARBA" id="ARBA00023295"/>
    </source>
</evidence>
<evidence type="ECO:0000256" key="1">
    <source>
        <dbReference type="ARBA" id="ARBA00007401"/>
    </source>
</evidence>
<dbReference type="InterPro" id="IPR006104">
    <property type="entry name" value="Glyco_hydro_2_N"/>
</dbReference>
<dbReference type="Gene3D" id="2.60.120.260">
    <property type="entry name" value="Galactose-binding domain-like"/>
    <property type="match status" value="1"/>
</dbReference>
<gene>
    <name evidence="7" type="ORF">EHQ59_03280</name>
</gene>
<proteinExistence type="inferred from homology"/>
<reference evidence="7" key="1">
    <citation type="journal article" date="2019" name="PLoS Negl. Trop. Dis.">
        <title>Revisiting the worldwide diversity of Leptospira species in the environment.</title>
        <authorList>
            <person name="Vincent A.T."/>
            <person name="Schiettekatte O."/>
            <person name="Bourhy P."/>
            <person name="Veyrier F.J."/>
            <person name="Picardeau M."/>
        </authorList>
    </citation>
    <scope>NUCLEOTIDE SEQUENCE [LARGE SCALE GENOMIC DNA]</scope>
    <source>
        <strain evidence="7">201702454</strain>
    </source>
</reference>
<dbReference type="GO" id="GO:0004553">
    <property type="term" value="F:hydrolase activity, hydrolyzing O-glycosyl compounds"/>
    <property type="evidence" value="ECO:0007669"/>
    <property type="project" value="InterPro"/>
</dbReference>
<evidence type="ECO:0000259" key="6">
    <source>
        <dbReference type="Pfam" id="PF02837"/>
    </source>
</evidence>
<dbReference type="Pfam" id="PF02836">
    <property type="entry name" value="Glyco_hydro_2_C"/>
    <property type="match status" value="1"/>
</dbReference>
<keyword evidence="2 7" id="KW-0378">Hydrolase</keyword>
<dbReference type="Pfam" id="PF02837">
    <property type="entry name" value="Glyco_hydro_2_N"/>
    <property type="match status" value="1"/>
</dbReference>
<sequence>MKQNIPFPEYPRPQLKRDSYLNLNGEWFLGHAKQGETIEYQHKILVPFSPEAKASGLGNFVVQPNEVLFYKREFEVSADFLKDITILHFGAVDYSCICYVNGKEVGFHQGGFLPFSFHVSKLIKIGKNEIRLTVTDPTDTGPQARGKQKLNRGGIWYTPQSGIWQTVWMESVSVDYIKNLKITPNIDTKSVEIEVETESDSILVQILNGTEVIAESTKKVSTLSIPDMELWSPENPKLYDVKIKTKTDSIESYFGMRKFSIGYDGQYKRLYLNNKPYFHNGLLDQGYWADGLLTPPDDESMIREISLMKEMGFNTLRKHIKIEPLRWYYHCDRIGMLVWQDFVCGGGPYETWKVAYLPFIGWNTDDTKYRFLNRTDENGKKEFIREMDETVSLLYNTVSIAVWVLFNEGWGQFDSVALTKKLKQLDSTRTIDSVSGWYDQGKNSSDLKSLHLYYQKLKVPKKEPRVIVLSEFGGYSLKTDGHVYDEKKLFGYKVLPSKESLQWEYKKLIETELLPLIKQGLSAAIYTQVSDVEEEINGIVTYDRKVVKFDIPFLKELNAKLTYH</sequence>
<evidence type="ECO:0000313" key="7">
    <source>
        <dbReference type="EMBL" id="TGL55820.1"/>
    </source>
</evidence>
<dbReference type="InterPro" id="IPR006102">
    <property type="entry name" value="Ig-like_GH2"/>
</dbReference>
<feature type="domain" description="Glycoside hydrolase family 2 immunoglobulin-like beta-sandwich" evidence="4">
    <location>
        <begin position="176"/>
        <end position="257"/>
    </location>
</feature>
<feature type="domain" description="Glycoside hydrolase family 2 catalytic" evidence="5">
    <location>
        <begin position="269"/>
        <end position="545"/>
    </location>
</feature>
<dbReference type="PANTHER" id="PTHR42732">
    <property type="entry name" value="BETA-GALACTOSIDASE"/>
    <property type="match status" value="1"/>
</dbReference>
<dbReference type="EMBL" id="RQGG01000009">
    <property type="protein sequence ID" value="TGL55820.1"/>
    <property type="molecule type" value="Genomic_DNA"/>
</dbReference>
<accession>A0A4R9JU99</accession>
<evidence type="ECO:0000256" key="2">
    <source>
        <dbReference type="ARBA" id="ARBA00022801"/>
    </source>
</evidence>
<dbReference type="InterPro" id="IPR036156">
    <property type="entry name" value="Beta-gal/glucu_dom_sf"/>
</dbReference>
<dbReference type="InterPro" id="IPR008979">
    <property type="entry name" value="Galactose-bd-like_sf"/>
</dbReference>
<dbReference type="InterPro" id="IPR006103">
    <property type="entry name" value="Glyco_hydro_2_cat"/>
</dbReference>
<dbReference type="SUPFAM" id="SSF49303">
    <property type="entry name" value="beta-Galactosidase/glucuronidase domain"/>
    <property type="match status" value="1"/>
</dbReference>
<dbReference type="OrthoDB" id="9801077at2"/>